<reference evidence="3 4" key="1">
    <citation type="journal article" date="2017" name="Antonie Van Leeuwenhoek">
        <title>Phylogenomic resolution of the bacterial genus Pantoea and its relationship with Erwinia and Tatumella.</title>
        <authorList>
            <person name="Palmer M."/>
            <person name="Steenkamp E.T."/>
            <person name="Coetzee M.P."/>
            <person name="Chan W.Y."/>
            <person name="van Zyl E."/>
            <person name="De Maayer P."/>
            <person name="Coutinho T.A."/>
            <person name="Blom J."/>
            <person name="Smits T.H."/>
            <person name="Duffy B."/>
            <person name="Venter S.N."/>
        </authorList>
    </citation>
    <scope>NUCLEOTIDE SEQUENCE [LARGE SCALE GENOMIC DNA]</scope>
    <source>
        <strain evidence="3 4">LMG 2657</strain>
    </source>
</reference>
<dbReference type="AlphaFoldDB" id="A0A1X1EFJ6"/>
<dbReference type="Proteomes" id="UP000193749">
    <property type="component" value="Unassembled WGS sequence"/>
</dbReference>
<keyword evidence="4" id="KW-1185">Reference proteome</keyword>
<evidence type="ECO:0000256" key="2">
    <source>
        <dbReference type="SAM" id="SignalP"/>
    </source>
</evidence>
<feature type="coiled-coil region" evidence="1">
    <location>
        <begin position="75"/>
        <end position="102"/>
    </location>
</feature>
<accession>A0A1X1EFJ6</accession>
<gene>
    <name evidence="3" type="ORF">HA50_27550</name>
</gene>
<dbReference type="STRING" id="55209.HA50_27550"/>
<dbReference type="RefSeq" id="WP_084880346.1">
    <property type="nucleotide sequence ID" value="NZ_JAGGMY010000004.1"/>
</dbReference>
<protein>
    <recommendedName>
        <fullName evidence="5">DUF1090 domain-containing protein</fullName>
    </recommendedName>
</protein>
<evidence type="ECO:0008006" key="5">
    <source>
        <dbReference type="Google" id="ProtNLM"/>
    </source>
</evidence>
<dbReference type="Pfam" id="PF06476">
    <property type="entry name" value="DUF1090"/>
    <property type="match status" value="1"/>
</dbReference>
<evidence type="ECO:0000313" key="4">
    <source>
        <dbReference type="Proteomes" id="UP000193749"/>
    </source>
</evidence>
<feature type="signal peptide" evidence="2">
    <location>
        <begin position="1"/>
        <end position="18"/>
    </location>
</feature>
<organism evidence="3 4">
    <name type="scientific">Pantoea cypripedii</name>
    <name type="common">Pectobacterium cypripedii</name>
    <name type="synonym">Erwinia cypripedii</name>
    <dbReference type="NCBI Taxonomy" id="55209"/>
    <lineage>
        <taxon>Bacteria</taxon>
        <taxon>Pseudomonadati</taxon>
        <taxon>Pseudomonadota</taxon>
        <taxon>Gammaproteobacteria</taxon>
        <taxon>Enterobacterales</taxon>
        <taxon>Erwiniaceae</taxon>
        <taxon>Pantoea</taxon>
    </lineage>
</organism>
<keyword evidence="1" id="KW-0175">Coiled coil</keyword>
<evidence type="ECO:0000256" key="1">
    <source>
        <dbReference type="SAM" id="Coils"/>
    </source>
</evidence>
<name>A0A1X1EFJ6_PANCY</name>
<dbReference type="EMBL" id="MLJI01000003">
    <property type="protein sequence ID" value="ORM87706.1"/>
    <property type="molecule type" value="Genomic_DNA"/>
</dbReference>
<sequence length="102" mass="11758">MKMFLTLPLVAFTVASHASEQTQSCEQREAALQRQMGYAQEYNNRHEIAGLERAITEVKRHCRNSASRNGNAEDIRRREREVKELRQKLADAEDALDDARNN</sequence>
<comment type="caution">
    <text evidence="3">The sequence shown here is derived from an EMBL/GenBank/DDBJ whole genome shotgun (WGS) entry which is preliminary data.</text>
</comment>
<evidence type="ECO:0000313" key="3">
    <source>
        <dbReference type="EMBL" id="ORM87706.1"/>
    </source>
</evidence>
<dbReference type="OrthoDB" id="8689941at2"/>
<proteinExistence type="predicted"/>
<dbReference type="InterPro" id="IPR009468">
    <property type="entry name" value="DUF1090"/>
</dbReference>
<feature type="chain" id="PRO_5012891230" description="DUF1090 domain-containing protein" evidence="2">
    <location>
        <begin position="19"/>
        <end position="102"/>
    </location>
</feature>
<keyword evidence="2" id="KW-0732">Signal</keyword>